<protein>
    <submittedName>
        <fullName evidence="1">Uncharacterized protein</fullName>
    </submittedName>
</protein>
<sequence length="113" mass="13684">MRLPLQEQRISLLVLRSKIRALWRGEDFPPCFCEKKLRLRRYAFKIAHPLRDEVYLTPWYHSNSYSFDFISHLSIFKIHLLICQINFNMKTRQYALMILNADNTLLLTHYKPN</sequence>
<evidence type="ECO:0000313" key="2">
    <source>
        <dbReference type="Proteomes" id="UP000284465"/>
    </source>
</evidence>
<dbReference type="EMBL" id="QSFP01000005">
    <property type="protein sequence ID" value="RHA68415.1"/>
    <property type="molecule type" value="Genomic_DNA"/>
</dbReference>
<comment type="caution">
    <text evidence="1">The sequence shown here is derived from an EMBL/GenBank/DDBJ whole genome shotgun (WGS) entry which is preliminary data.</text>
</comment>
<accession>A0A3R6DYR4</accession>
<dbReference type="AlphaFoldDB" id="A0A3R6DYR4"/>
<gene>
    <name evidence="1" type="ORF">DW927_06760</name>
</gene>
<organism evidence="1 2">
    <name type="scientific">Roseburia intestinalis</name>
    <dbReference type="NCBI Taxonomy" id="166486"/>
    <lineage>
        <taxon>Bacteria</taxon>
        <taxon>Bacillati</taxon>
        <taxon>Bacillota</taxon>
        <taxon>Clostridia</taxon>
        <taxon>Lachnospirales</taxon>
        <taxon>Lachnospiraceae</taxon>
        <taxon>Roseburia</taxon>
    </lineage>
</organism>
<dbReference type="Proteomes" id="UP000284465">
    <property type="component" value="Unassembled WGS sequence"/>
</dbReference>
<name>A0A3R6DYR4_9FIRM</name>
<evidence type="ECO:0000313" key="1">
    <source>
        <dbReference type="EMBL" id="RHA68415.1"/>
    </source>
</evidence>
<proteinExistence type="predicted"/>
<reference evidence="1 2" key="1">
    <citation type="submission" date="2018-08" db="EMBL/GenBank/DDBJ databases">
        <title>A genome reference for cultivated species of the human gut microbiota.</title>
        <authorList>
            <person name="Zou Y."/>
            <person name="Xue W."/>
            <person name="Luo G."/>
        </authorList>
    </citation>
    <scope>NUCLEOTIDE SEQUENCE [LARGE SCALE GENOMIC DNA]</scope>
    <source>
        <strain evidence="1 2">AM43-11</strain>
    </source>
</reference>